<dbReference type="Proteomes" id="UP000236291">
    <property type="component" value="Unassembled WGS sequence"/>
</dbReference>
<name>A0A2K3M8S9_TRIPR</name>
<sequence>MVETVGDILQKPARGYFFTVHVRGEVKGEVERTFYEDHKAELRQVWQLFDSKGLRLRVLFNNDDDVPRITAGWTALRTHSKFEGHHPIFFKYLCNNQFQIIPKDHPITPDKFPTWHTKSRALRKAVTFEITMTEDPEIVESLVG</sequence>
<feature type="non-terminal residue" evidence="1">
    <location>
        <position position="144"/>
    </location>
</feature>
<reference evidence="1 2" key="1">
    <citation type="journal article" date="2014" name="Am. J. Bot.">
        <title>Genome assembly and annotation for red clover (Trifolium pratense; Fabaceae).</title>
        <authorList>
            <person name="Istvanek J."/>
            <person name="Jaros M."/>
            <person name="Krenek A."/>
            <person name="Repkova J."/>
        </authorList>
    </citation>
    <scope>NUCLEOTIDE SEQUENCE [LARGE SCALE GENOMIC DNA]</scope>
    <source>
        <strain evidence="2">cv. Tatra</strain>
        <tissue evidence="1">Young leaves</tissue>
    </source>
</reference>
<evidence type="ECO:0000313" key="1">
    <source>
        <dbReference type="EMBL" id="PNX87196.1"/>
    </source>
</evidence>
<protein>
    <submittedName>
        <fullName evidence="1">Uncharacterized protein</fullName>
    </submittedName>
</protein>
<reference evidence="1 2" key="2">
    <citation type="journal article" date="2017" name="Front. Plant Sci.">
        <title>Gene Classification and Mining of Molecular Markers Useful in Red Clover (Trifolium pratense) Breeding.</title>
        <authorList>
            <person name="Istvanek J."/>
            <person name="Dluhosova J."/>
            <person name="Dluhos P."/>
            <person name="Patkova L."/>
            <person name="Nedelnik J."/>
            <person name="Repkova J."/>
        </authorList>
    </citation>
    <scope>NUCLEOTIDE SEQUENCE [LARGE SCALE GENOMIC DNA]</scope>
    <source>
        <strain evidence="2">cv. Tatra</strain>
        <tissue evidence="1">Young leaves</tissue>
    </source>
</reference>
<accession>A0A2K3M8S9</accession>
<dbReference type="AlphaFoldDB" id="A0A2K3M8S9"/>
<proteinExistence type="predicted"/>
<dbReference type="EMBL" id="ASHM01053232">
    <property type="protein sequence ID" value="PNX87196.1"/>
    <property type="molecule type" value="Genomic_DNA"/>
</dbReference>
<evidence type="ECO:0000313" key="2">
    <source>
        <dbReference type="Proteomes" id="UP000236291"/>
    </source>
</evidence>
<comment type="caution">
    <text evidence="1">The sequence shown here is derived from an EMBL/GenBank/DDBJ whole genome shotgun (WGS) entry which is preliminary data.</text>
</comment>
<organism evidence="1 2">
    <name type="scientific">Trifolium pratense</name>
    <name type="common">Red clover</name>
    <dbReference type="NCBI Taxonomy" id="57577"/>
    <lineage>
        <taxon>Eukaryota</taxon>
        <taxon>Viridiplantae</taxon>
        <taxon>Streptophyta</taxon>
        <taxon>Embryophyta</taxon>
        <taxon>Tracheophyta</taxon>
        <taxon>Spermatophyta</taxon>
        <taxon>Magnoliopsida</taxon>
        <taxon>eudicotyledons</taxon>
        <taxon>Gunneridae</taxon>
        <taxon>Pentapetalae</taxon>
        <taxon>rosids</taxon>
        <taxon>fabids</taxon>
        <taxon>Fabales</taxon>
        <taxon>Fabaceae</taxon>
        <taxon>Papilionoideae</taxon>
        <taxon>50 kb inversion clade</taxon>
        <taxon>NPAAA clade</taxon>
        <taxon>Hologalegina</taxon>
        <taxon>IRL clade</taxon>
        <taxon>Trifolieae</taxon>
        <taxon>Trifolium</taxon>
    </lineage>
</organism>
<gene>
    <name evidence="1" type="ORF">L195_g043282</name>
</gene>